<reference evidence="3" key="2">
    <citation type="journal article" date="2017" name="Nat. Plants">
        <title>The Aegilops tauschii genome reveals multiple impacts of transposons.</title>
        <authorList>
            <person name="Zhao G."/>
            <person name="Zou C."/>
            <person name="Li K."/>
            <person name="Wang K."/>
            <person name="Li T."/>
            <person name="Gao L."/>
            <person name="Zhang X."/>
            <person name="Wang H."/>
            <person name="Yang Z."/>
            <person name="Liu X."/>
            <person name="Jiang W."/>
            <person name="Mao L."/>
            <person name="Kong X."/>
            <person name="Jiao Y."/>
            <person name="Jia J."/>
        </authorList>
    </citation>
    <scope>NUCLEOTIDE SEQUENCE [LARGE SCALE GENOMIC DNA]</scope>
    <source>
        <strain evidence="3">cv. AL8/78</strain>
    </source>
</reference>
<reference evidence="3" key="1">
    <citation type="journal article" date="2014" name="Science">
        <title>Ancient hybridizations among the ancestral genomes of bread wheat.</title>
        <authorList>
            <consortium name="International Wheat Genome Sequencing Consortium,"/>
            <person name="Marcussen T."/>
            <person name="Sandve S.R."/>
            <person name="Heier L."/>
            <person name="Spannagl M."/>
            <person name="Pfeifer M."/>
            <person name="Jakobsen K.S."/>
            <person name="Wulff B.B."/>
            <person name="Steuernagel B."/>
            <person name="Mayer K.F."/>
            <person name="Olsen O.A."/>
        </authorList>
    </citation>
    <scope>NUCLEOTIDE SEQUENCE [LARGE SCALE GENOMIC DNA]</scope>
    <source>
        <strain evidence="3">cv. AL8/78</strain>
    </source>
</reference>
<name>A0A453AY64_AEGTS</name>
<proteinExistence type="predicted"/>
<evidence type="ECO:0000313" key="2">
    <source>
        <dbReference type="EnsemblPlants" id="AET2Gv20301200.2"/>
    </source>
</evidence>
<feature type="region of interest" description="Disordered" evidence="1">
    <location>
        <begin position="1"/>
        <end position="23"/>
    </location>
</feature>
<organism evidence="2 3">
    <name type="scientific">Aegilops tauschii subsp. strangulata</name>
    <name type="common">Goatgrass</name>
    <dbReference type="NCBI Taxonomy" id="200361"/>
    <lineage>
        <taxon>Eukaryota</taxon>
        <taxon>Viridiplantae</taxon>
        <taxon>Streptophyta</taxon>
        <taxon>Embryophyta</taxon>
        <taxon>Tracheophyta</taxon>
        <taxon>Spermatophyta</taxon>
        <taxon>Magnoliopsida</taxon>
        <taxon>Liliopsida</taxon>
        <taxon>Poales</taxon>
        <taxon>Poaceae</taxon>
        <taxon>BOP clade</taxon>
        <taxon>Pooideae</taxon>
        <taxon>Triticodae</taxon>
        <taxon>Triticeae</taxon>
        <taxon>Triticinae</taxon>
        <taxon>Aegilops</taxon>
    </lineage>
</organism>
<reference evidence="2" key="5">
    <citation type="journal article" date="2021" name="G3 (Bethesda)">
        <title>Aegilops tauschii genome assembly Aet v5.0 features greater sequence contiguity and improved annotation.</title>
        <authorList>
            <person name="Wang L."/>
            <person name="Zhu T."/>
            <person name="Rodriguez J.C."/>
            <person name="Deal K.R."/>
            <person name="Dubcovsky J."/>
            <person name="McGuire P.E."/>
            <person name="Lux T."/>
            <person name="Spannagl M."/>
            <person name="Mayer K.F.X."/>
            <person name="Baldrich P."/>
            <person name="Meyers B.C."/>
            <person name="Huo N."/>
            <person name="Gu Y.Q."/>
            <person name="Zhou H."/>
            <person name="Devos K.M."/>
            <person name="Bennetzen J.L."/>
            <person name="Unver T."/>
            <person name="Budak H."/>
            <person name="Gulick P.J."/>
            <person name="Galiba G."/>
            <person name="Kalapos B."/>
            <person name="Nelson D.R."/>
            <person name="Li P."/>
            <person name="You F.M."/>
            <person name="Luo M.C."/>
            <person name="Dvorak J."/>
        </authorList>
    </citation>
    <scope>NUCLEOTIDE SEQUENCE [LARGE SCALE GENOMIC DNA]</scope>
    <source>
        <strain evidence="2">cv. AL8/78</strain>
    </source>
</reference>
<dbReference type="EnsemblPlants" id="AET2Gv20301200.2">
    <property type="protein sequence ID" value="AET2Gv20301200.2"/>
    <property type="gene ID" value="AET2Gv20301200"/>
</dbReference>
<protein>
    <submittedName>
        <fullName evidence="2">Uncharacterized protein</fullName>
    </submittedName>
</protein>
<keyword evidence="3" id="KW-1185">Reference proteome</keyword>
<accession>A0A453AY64</accession>
<evidence type="ECO:0000313" key="3">
    <source>
        <dbReference type="Proteomes" id="UP000015105"/>
    </source>
</evidence>
<dbReference type="AlphaFoldDB" id="A0A453AY64"/>
<dbReference type="Gramene" id="AET2Gv20301200.2">
    <property type="protein sequence ID" value="AET2Gv20301200.2"/>
    <property type="gene ID" value="AET2Gv20301200"/>
</dbReference>
<dbReference type="Proteomes" id="UP000015105">
    <property type="component" value="Chromosome 2D"/>
</dbReference>
<sequence length="72" mass="8620">MLESKMQLFSMQPREPGLRRQAGRGRAYTPRPLFLFHHMSSMPVDWAKNKRLHDLLQRCCHLHRVLYTPSLF</sequence>
<reference evidence="2" key="4">
    <citation type="submission" date="2019-03" db="UniProtKB">
        <authorList>
            <consortium name="EnsemblPlants"/>
        </authorList>
    </citation>
    <scope>IDENTIFICATION</scope>
</reference>
<evidence type="ECO:0000256" key="1">
    <source>
        <dbReference type="SAM" id="MobiDB-lite"/>
    </source>
</evidence>
<reference evidence="2" key="3">
    <citation type="journal article" date="2017" name="Nature">
        <title>Genome sequence of the progenitor of the wheat D genome Aegilops tauschii.</title>
        <authorList>
            <person name="Luo M.C."/>
            <person name="Gu Y.Q."/>
            <person name="Puiu D."/>
            <person name="Wang H."/>
            <person name="Twardziok S.O."/>
            <person name="Deal K.R."/>
            <person name="Huo N."/>
            <person name="Zhu T."/>
            <person name="Wang L."/>
            <person name="Wang Y."/>
            <person name="McGuire P.E."/>
            <person name="Liu S."/>
            <person name="Long H."/>
            <person name="Ramasamy R.K."/>
            <person name="Rodriguez J.C."/>
            <person name="Van S.L."/>
            <person name="Yuan L."/>
            <person name="Wang Z."/>
            <person name="Xia Z."/>
            <person name="Xiao L."/>
            <person name="Anderson O.D."/>
            <person name="Ouyang S."/>
            <person name="Liang Y."/>
            <person name="Zimin A.V."/>
            <person name="Pertea G."/>
            <person name="Qi P."/>
            <person name="Bennetzen J.L."/>
            <person name="Dai X."/>
            <person name="Dawson M.W."/>
            <person name="Muller H.G."/>
            <person name="Kugler K."/>
            <person name="Rivarola-Duarte L."/>
            <person name="Spannagl M."/>
            <person name="Mayer K.F.X."/>
            <person name="Lu F.H."/>
            <person name="Bevan M.W."/>
            <person name="Leroy P."/>
            <person name="Li P."/>
            <person name="You F.M."/>
            <person name="Sun Q."/>
            <person name="Liu Z."/>
            <person name="Lyons E."/>
            <person name="Wicker T."/>
            <person name="Salzberg S.L."/>
            <person name="Devos K.M."/>
            <person name="Dvorak J."/>
        </authorList>
    </citation>
    <scope>NUCLEOTIDE SEQUENCE [LARGE SCALE GENOMIC DNA]</scope>
    <source>
        <strain evidence="2">cv. AL8/78</strain>
    </source>
</reference>